<gene>
    <name evidence="1" type="ORF">I5731_19615</name>
</gene>
<dbReference type="PANTHER" id="PTHR43434:SF24">
    <property type="entry name" value="HYDROLASE-RELATED"/>
    <property type="match status" value="1"/>
</dbReference>
<dbReference type="GO" id="GO:0006281">
    <property type="term" value="P:DNA repair"/>
    <property type="evidence" value="ECO:0007669"/>
    <property type="project" value="TreeGrafter"/>
</dbReference>
<dbReference type="InterPro" id="IPR041492">
    <property type="entry name" value="HAD_2"/>
</dbReference>
<dbReference type="AlphaFoldDB" id="A0A931I756"/>
<dbReference type="NCBIfam" id="TIGR01549">
    <property type="entry name" value="HAD-SF-IA-v1"/>
    <property type="match status" value="1"/>
</dbReference>
<dbReference type="InterPro" id="IPR023214">
    <property type="entry name" value="HAD_sf"/>
</dbReference>
<accession>A0A931I756</accession>
<keyword evidence="1" id="KW-0378">Hydrolase</keyword>
<dbReference type="SFLD" id="SFLDG01129">
    <property type="entry name" value="C1.5:_HAD__Beta-PGM__Phosphata"/>
    <property type="match status" value="1"/>
</dbReference>
<comment type="caution">
    <text evidence="1">The sequence shown here is derived from an EMBL/GenBank/DDBJ whole genome shotgun (WGS) entry which is preliminary data.</text>
</comment>
<dbReference type="SUPFAM" id="SSF56784">
    <property type="entry name" value="HAD-like"/>
    <property type="match status" value="1"/>
</dbReference>
<dbReference type="PANTHER" id="PTHR43434">
    <property type="entry name" value="PHOSPHOGLYCOLATE PHOSPHATASE"/>
    <property type="match status" value="1"/>
</dbReference>
<dbReference type="SFLD" id="SFLDG01135">
    <property type="entry name" value="C1.5.6:_HAD__Beta-PGM__Phospha"/>
    <property type="match status" value="1"/>
</dbReference>
<dbReference type="RefSeq" id="WP_197313096.1">
    <property type="nucleotide sequence ID" value="NZ_JADZLT010000056.1"/>
</dbReference>
<dbReference type="EMBL" id="JADZLT010000056">
    <property type="protein sequence ID" value="MBH0240036.1"/>
    <property type="molecule type" value="Genomic_DNA"/>
</dbReference>
<sequence>MRIVLFDCDGTLVDSQNVIVTAMTAAFGSAGLKPPSRAEILSIVGLSLPIAIGRLAAGHGTSIDRLVAAYKTAFHALRQQPEHLEPLFPGTRAVLEALAARDDVLLGVATGKSRRGLDAILATHGLTQFFAVLKTADDAPSKPHPAMVLDAVAELGGDVAATVVVGDTTYDVEMARAAGARAIGVAWGYHRPAQLVAVGADPVIGHFEELVPAFDRLFAEAAPR</sequence>
<dbReference type="InterPro" id="IPR006439">
    <property type="entry name" value="HAD-SF_hydro_IA"/>
</dbReference>
<evidence type="ECO:0000313" key="1">
    <source>
        <dbReference type="EMBL" id="MBH0240036.1"/>
    </source>
</evidence>
<organism evidence="1 2">
    <name type="scientific">Methylobrevis albus</name>
    <dbReference type="NCBI Taxonomy" id="2793297"/>
    <lineage>
        <taxon>Bacteria</taxon>
        <taxon>Pseudomonadati</taxon>
        <taxon>Pseudomonadota</taxon>
        <taxon>Alphaproteobacteria</taxon>
        <taxon>Hyphomicrobiales</taxon>
        <taxon>Pleomorphomonadaceae</taxon>
        <taxon>Methylobrevis</taxon>
    </lineage>
</organism>
<dbReference type="GO" id="GO:0008967">
    <property type="term" value="F:phosphoglycolate phosphatase activity"/>
    <property type="evidence" value="ECO:0007669"/>
    <property type="project" value="TreeGrafter"/>
</dbReference>
<dbReference type="InterPro" id="IPR023198">
    <property type="entry name" value="PGP-like_dom2"/>
</dbReference>
<dbReference type="InterPro" id="IPR050155">
    <property type="entry name" value="HAD-like_hydrolase_sf"/>
</dbReference>
<dbReference type="SFLD" id="SFLDS00003">
    <property type="entry name" value="Haloacid_Dehalogenase"/>
    <property type="match status" value="1"/>
</dbReference>
<dbReference type="Proteomes" id="UP000631694">
    <property type="component" value="Unassembled WGS sequence"/>
</dbReference>
<dbReference type="Pfam" id="PF13419">
    <property type="entry name" value="HAD_2"/>
    <property type="match status" value="1"/>
</dbReference>
<proteinExistence type="predicted"/>
<dbReference type="Gene3D" id="3.40.50.1000">
    <property type="entry name" value="HAD superfamily/HAD-like"/>
    <property type="match status" value="1"/>
</dbReference>
<dbReference type="GO" id="GO:0005829">
    <property type="term" value="C:cytosol"/>
    <property type="evidence" value="ECO:0007669"/>
    <property type="project" value="TreeGrafter"/>
</dbReference>
<dbReference type="InterPro" id="IPR036412">
    <property type="entry name" value="HAD-like_sf"/>
</dbReference>
<dbReference type="NCBIfam" id="TIGR01509">
    <property type="entry name" value="HAD-SF-IA-v3"/>
    <property type="match status" value="1"/>
</dbReference>
<protein>
    <submittedName>
        <fullName evidence="1">HAD-IA family hydrolase</fullName>
    </submittedName>
</protein>
<keyword evidence="2" id="KW-1185">Reference proteome</keyword>
<reference evidence="1" key="1">
    <citation type="submission" date="2020-12" db="EMBL/GenBank/DDBJ databases">
        <title>Methylobrevis albus sp. nov., isolated from fresh water lack sediment.</title>
        <authorList>
            <person name="Zou Q."/>
        </authorList>
    </citation>
    <scope>NUCLEOTIDE SEQUENCE</scope>
    <source>
        <strain evidence="1">L22</strain>
    </source>
</reference>
<dbReference type="Gene3D" id="1.10.150.240">
    <property type="entry name" value="Putative phosphatase, domain 2"/>
    <property type="match status" value="1"/>
</dbReference>
<evidence type="ECO:0000313" key="2">
    <source>
        <dbReference type="Proteomes" id="UP000631694"/>
    </source>
</evidence>
<name>A0A931I756_9HYPH</name>